<comment type="caution">
    <text evidence="6">The sequence shown here is derived from an EMBL/GenBank/DDBJ whole genome shotgun (WGS) entry which is preliminary data.</text>
</comment>
<evidence type="ECO:0000256" key="4">
    <source>
        <dbReference type="SAM" id="MobiDB-lite"/>
    </source>
</evidence>
<evidence type="ECO:0000256" key="1">
    <source>
        <dbReference type="ARBA" id="ARBA00022603"/>
    </source>
</evidence>
<evidence type="ECO:0000313" key="7">
    <source>
        <dbReference type="Proteomes" id="UP001302812"/>
    </source>
</evidence>
<dbReference type="PROSITE" id="PS50157">
    <property type="entry name" value="ZINC_FINGER_C2H2_2"/>
    <property type="match status" value="1"/>
</dbReference>
<dbReference type="PROSITE" id="PS00028">
    <property type="entry name" value="ZINC_FINGER_C2H2_1"/>
    <property type="match status" value="1"/>
</dbReference>
<evidence type="ECO:0000256" key="2">
    <source>
        <dbReference type="ARBA" id="ARBA00022679"/>
    </source>
</evidence>
<dbReference type="PANTHER" id="PTHR43861:SF1">
    <property type="entry name" value="TRANS-ACONITATE 2-METHYLTRANSFERASE"/>
    <property type="match status" value="1"/>
</dbReference>
<dbReference type="InterPro" id="IPR023149">
    <property type="entry name" value="Trans_acon_MeTrfase_C"/>
</dbReference>
<keyword evidence="3" id="KW-0862">Zinc</keyword>
<dbReference type="SMART" id="SM00355">
    <property type="entry name" value="ZnF_C2H2"/>
    <property type="match status" value="3"/>
</dbReference>
<accession>A0AAN6QKL0</accession>
<sequence>MSASQSGGSSQRTSDWSPDQYLLFSQARNRPIHDLISFLGPNFVPKHITDLGCGPGNSTEILSSRFPTAKITGVDSSPAMLAKARTAHPETPFIQADVRTYVPDPQTDLLFSNAVFHWLRSADRIPTLTRLLRTLPKGGVLALQMPDNYHEPSHRAMRDTAASPGPWQEYFARLSASSGDASSNSNRPDLDEIEPVLAYYDALKPLSSQVEIWKTEYIHVLEDHGKIVEWVRGTGLQPFVNALPEGEVREGFVKAYREVLERVYEKAVDGKVLLRYPRRFVVAIYHQTGPGPGYGWGMTTSSSHSHSRHPQLNTDNLSEGQVGSRLTDLGRSSLGGKSRVTVNTGGTNVQGLRTFLGSQRSSVPEPYGPTLEWLHGITALSQAHSNVEHFETDPDFVSHDGFGEMHVQSGTPDREDSRNGHEVWKNMFQTPSIAVTKTCTEMTTALDDAVTRKAERTEVSDAILLSAPFELTPNINNQMTGLLHSVWMRRGHNRLVLPCHRHRSLLSRGSSSRRHYSNITKQLQNTLEHLQLTSSRVGYIEMSNNMHPHKSSLGWFPPEEQGEWVWVPKQNATSIPYFTASIHDSQSAVMHPFAESPVEAFLEDFDINTALQLHAYLEAASAPAVPQSPQAAPSTNLFDNTFVNESWFSDLGVSFAAEANSQCTSPSVVSPDSSGFPSQCWSEASTSPGPNPQTPYPLSPAAASPDLITSPPAAAPIELLACSQPSCPRTFEKQSDLRKHERKHRKLLGCPVCGKAHHDRRALARHLWAQHAEYAQKHKTPSERVKCPLCDYEGRQDNVLRHKKTTHDKPRPKGC</sequence>
<dbReference type="GO" id="GO:0032259">
    <property type="term" value="P:methylation"/>
    <property type="evidence" value="ECO:0007669"/>
    <property type="project" value="UniProtKB-KW"/>
</dbReference>
<organism evidence="6 7">
    <name type="scientific">Canariomyces notabilis</name>
    <dbReference type="NCBI Taxonomy" id="2074819"/>
    <lineage>
        <taxon>Eukaryota</taxon>
        <taxon>Fungi</taxon>
        <taxon>Dikarya</taxon>
        <taxon>Ascomycota</taxon>
        <taxon>Pezizomycotina</taxon>
        <taxon>Sordariomycetes</taxon>
        <taxon>Sordariomycetidae</taxon>
        <taxon>Sordariales</taxon>
        <taxon>Chaetomiaceae</taxon>
        <taxon>Canariomyces</taxon>
    </lineage>
</organism>
<dbReference type="InterPro" id="IPR041698">
    <property type="entry name" value="Methyltransf_25"/>
</dbReference>
<feature type="region of interest" description="Disordered" evidence="4">
    <location>
        <begin position="299"/>
        <end position="321"/>
    </location>
</feature>
<dbReference type="CDD" id="cd02440">
    <property type="entry name" value="AdoMet_MTases"/>
    <property type="match status" value="1"/>
</dbReference>
<reference evidence="6" key="2">
    <citation type="submission" date="2023-05" db="EMBL/GenBank/DDBJ databases">
        <authorList>
            <consortium name="Lawrence Berkeley National Laboratory"/>
            <person name="Steindorff A."/>
            <person name="Hensen N."/>
            <person name="Bonometti L."/>
            <person name="Westerberg I."/>
            <person name="Brannstrom I.O."/>
            <person name="Guillou S."/>
            <person name="Cros-Aarteil S."/>
            <person name="Calhoun S."/>
            <person name="Haridas S."/>
            <person name="Kuo A."/>
            <person name="Mondo S."/>
            <person name="Pangilinan J."/>
            <person name="Riley R."/>
            <person name="Labutti K."/>
            <person name="Andreopoulos B."/>
            <person name="Lipzen A."/>
            <person name="Chen C."/>
            <person name="Yanf M."/>
            <person name="Daum C."/>
            <person name="Ng V."/>
            <person name="Clum A."/>
            <person name="Ohm R."/>
            <person name="Martin F."/>
            <person name="Silar P."/>
            <person name="Natvig D."/>
            <person name="Lalanne C."/>
            <person name="Gautier V."/>
            <person name="Ament-Velasquez S.L."/>
            <person name="Kruys A."/>
            <person name="Hutchinson M.I."/>
            <person name="Powell A.J."/>
            <person name="Barry K."/>
            <person name="Miller A.N."/>
            <person name="Grigoriev I.V."/>
            <person name="Debuchy R."/>
            <person name="Gladieux P."/>
            <person name="Thoren M.H."/>
            <person name="Johannesson H."/>
        </authorList>
    </citation>
    <scope>NUCLEOTIDE SEQUENCE</scope>
    <source>
        <strain evidence="6">CBS 508.74</strain>
    </source>
</reference>
<feature type="compositionally biased region" description="Polar residues" evidence="4">
    <location>
        <begin position="310"/>
        <end position="321"/>
    </location>
</feature>
<dbReference type="PANTHER" id="PTHR43861">
    <property type="entry name" value="TRANS-ACONITATE 2-METHYLTRANSFERASE-RELATED"/>
    <property type="match status" value="1"/>
</dbReference>
<dbReference type="Gene3D" id="1.10.150.290">
    <property type="entry name" value="S-adenosyl-L-methionine-dependent methyltransferases"/>
    <property type="match status" value="1"/>
</dbReference>
<evidence type="ECO:0000256" key="3">
    <source>
        <dbReference type="PROSITE-ProRule" id="PRU00042"/>
    </source>
</evidence>
<dbReference type="Proteomes" id="UP001302812">
    <property type="component" value="Unassembled WGS sequence"/>
</dbReference>
<dbReference type="GO" id="GO:0008270">
    <property type="term" value="F:zinc ion binding"/>
    <property type="evidence" value="ECO:0007669"/>
    <property type="project" value="UniProtKB-KW"/>
</dbReference>
<dbReference type="InterPro" id="IPR029063">
    <property type="entry name" value="SAM-dependent_MTases_sf"/>
</dbReference>
<dbReference type="InterPro" id="IPR013087">
    <property type="entry name" value="Znf_C2H2_type"/>
</dbReference>
<feature type="domain" description="C2H2-type" evidence="5">
    <location>
        <begin position="720"/>
        <end position="744"/>
    </location>
</feature>
<dbReference type="SUPFAM" id="SSF53335">
    <property type="entry name" value="S-adenosyl-L-methionine-dependent methyltransferases"/>
    <property type="match status" value="1"/>
</dbReference>
<evidence type="ECO:0000259" key="5">
    <source>
        <dbReference type="PROSITE" id="PS50157"/>
    </source>
</evidence>
<keyword evidence="7" id="KW-1185">Reference proteome</keyword>
<dbReference type="Pfam" id="PF13649">
    <property type="entry name" value="Methyltransf_25"/>
    <property type="match status" value="1"/>
</dbReference>
<keyword evidence="2" id="KW-0808">Transferase</keyword>
<dbReference type="AlphaFoldDB" id="A0AAN6QKL0"/>
<name>A0AAN6QKL0_9PEZI</name>
<dbReference type="GO" id="GO:0030798">
    <property type="term" value="F:trans-aconitate 2-methyltransferase activity"/>
    <property type="evidence" value="ECO:0007669"/>
    <property type="project" value="InterPro"/>
</dbReference>
<dbReference type="Gene3D" id="3.40.50.150">
    <property type="entry name" value="Vaccinia Virus protein VP39"/>
    <property type="match status" value="1"/>
</dbReference>
<protein>
    <recommendedName>
        <fullName evidence="5">C2H2-type domain-containing protein</fullName>
    </recommendedName>
</protein>
<dbReference type="Gene3D" id="3.30.160.60">
    <property type="entry name" value="Classic Zinc Finger"/>
    <property type="match status" value="1"/>
</dbReference>
<keyword evidence="3" id="KW-0479">Metal-binding</keyword>
<dbReference type="EMBL" id="MU853352">
    <property type="protein sequence ID" value="KAK4110164.1"/>
    <property type="molecule type" value="Genomic_DNA"/>
</dbReference>
<keyword evidence="3" id="KW-0863">Zinc-finger</keyword>
<dbReference type="RefSeq" id="XP_064667734.1">
    <property type="nucleotide sequence ID" value="XM_064818008.1"/>
</dbReference>
<reference evidence="6" key="1">
    <citation type="journal article" date="2023" name="Mol. Phylogenet. Evol.">
        <title>Genome-scale phylogeny and comparative genomics of the fungal order Sordariales.</title>
        <authorList>
            <person name="Hensen N."/>
            <person name="Bonometti L."/>
            <person name="Westerberg I."/>
            <person name="Brannstrom I.O."/>
            <person name="Guillou S."/>
            <person name="Cros-Aarteil S."/>
            <person name="Calhoun S."/>
            <person name="Haridas S."/>
            <person name="Kuo A."/>
            <person name="Mondo S."/>
            <person name="Pangilinan J."/>
            <person name="Riley R."/>
            <person name="LaButti K."/>
            <person name="Andreopoulos B."/>
            <person name="Lipzen A."/>
            <person name="Chen C."/>
            <person name="Yan M."/>
            <person name="Daum C."/>
            <person name="Ng V."/>
            <person name="Clum A."/>
            <person name="Steindorff A."/>
            <person name="Ohm R.A."/>
            <person name="Martin F."/>
            <person name="Silar P."/>
            <person name="Natvig D.O."/>
            <person name="Lalanne C."/>
            <person name="Gautier V."/>
            <person name="Ament-Velasquez S.L."/>
            <person name="Kruys A."/>
            <person name="Hutchinson M.I."/>
            <person name="Powell A.J."/>
            <person name="Barry K."/>
            <person name="Miller A.N."/>
            <person name="Grigoriev I.V."/>
            <person name="Debuchy R."/>
            <person name="Gladieux P."/>
            <person name="Hiltunen Thoren M."/>
            <person name="Johannesson H."/>
        </authorList>
    </citation>
    <scope>NUCLEOTIDE SEQUENCE</scope>
    <source>
        <strain evidence="6">CBS 508.74</strain>
    </source>
</reference>
<gene>
    <name evidence="6" type="ORF">N656DRAFT_800411</name>
</gene>
<proteinExistence type="predicted"/>
<dbReference type="GeneID" id="89942133"/>
<keyword evidence="1" id="KW-0489">Methyltransferase</keyword>
<evidence type="ECO:0000313" key="6">
    <source>
        <dbReference type="EMBL" id="KAK4110164.1"/>
    </source>
</evidence>